<proteinExistence type="predicted"/>
<name>A0A7K1UF94_9MICC</name>
<dbReference type="OrthoDB" id="4634877at2"/>
<keyword evidence="2" id="KW-1185">Reference proteome</keyword>
<protein>
    <submittedName>
        <fullName evidence="1">Uncharacterized protein</fullName>
    </submittedName>
</protein>
<evidence type="ECO:0000313" key="2">
    <source>
        <dbReference type="Proteomes" id="UP000460157"/>
    </source>
</evidence>
<sequence length="279" mass="30781">MGEAGLPADLTPRSWEQLSARKGRADKPALLVDAVSMGILSDPREFRIALEDTWTATEWPGRAATTELWLTLFQMVLEPGTYLDDTELLPISELPATLPVYRAATAGYEDGLSWTTSLECAHWFATRLGAASGRSHRIYEMDAPRETVLAFFHASRNEHEYVIDTSRLKPATRREVLPEEWEYLLGRPLERPRQLGASAVPGAGICKLDDGVSEAGQEGLTRAEAVGLVLRMSEGLTEEATVAALESVESRYRFDAPDQRVSHVTLTDTIAAAHEGYRP</sequence>
<reference evidence="1 2" key="1">
    <citation type="submission" date="2019-12" db="EMBL/GenBank/DDBJ databases">
        <title>Nesterenkonia muleiensis sp. nov., a novel actinobacterium isolated from sap of Populus euphratica.</title>
        <authorList>
            <person name="Wang R."/>
        </authorList>
    </citation>
    <scope>NUCLEOTIDE SEQUENCE [LARGE SCALE GENOMIC DNA]</scope>
    <source>
        <strain evidence="1 2">F10</strain>
    </source>
</reference>
<comment type="caution">
    <text evidence="1">The sequence shown here is derived from an EMBL/GenBank/DDBJ whole genome shotgun (WGS) entry which is preliminary data.</text>
</comment>
<evidence type="ECO:0000313" key="1">
    <source>
        <dbReference type="EMBL" id="MVT25119.1"/>
    </source>
</evidence>
<gene>
    <name evidence="1" type="ORF">GNZ21_01860</name>
</gene>
<dbReference type="EMBL" id="WRPM01000011">
    <property type="protein sequence ID" value="MVT25119.1"/>
    <property type="molecule type" value="Genomic_DNA"/>
</dbReference>
<accession>A0A7K1UF94</accession>
<dbReference type="AlphaFoldDB" id="A0A7K1UF94"/>
<organism evidence="1 2">
    <name type="scientific">Nesterenkonia alkaliphila</name>
    <dbReference type="NCBI Taxonomy" id="1463631"/>
    <lineage>
        <taxon>Bacteria</taxon>
        <taxon>Bacillati</taxon>
        <taxon>Actinomycetota</taxon>
        <taxon>Actinomycetes</taxon>
        <taxon>Micrococcales</taxon>
        <taxon>Micrococcaceae</taxon>
        <taxon>Nesterenkonia</taxon>
    </lineage>
</organism>
<dbReference type="Proteomes" id="UP000460157">
    <property type="component" value="Unassembled WGS sequence"/>
</dbReference>
<dbReference type="RefSeq" id="WP_157320819.1">
    <property type="nucleotide sequence ID" value="NZ_BMFX01000005.1"/>
</dbReference>